<sequence length="89" mass="9726">MLRLSLEEARGLVLAAQGLLDPPPRAPGRPEVRDTIARLGAVQLDAISVVARTQYLVLWSRLGPYDPAALDAALYPDRAVFEYWSHAAS</sequence>
<evidence type="ECO:0008006" key="2">
    <source>
        <dbReference type="Google" id="ProtNLM"/>
    </source>
</evidence>
<dbReference type="EMBL" id="CADCWM010000660">
    <property type="protein sequence ID" value="CAA9574708.1"/>
    <property type="molecule type" value="Genomic_DNA"/>
</dbReference>
<feature type="non-terminal residue" evidence="1">
    <location>
        <position position="89"/>
    </location>
</feature>
<protein>
    <recommendedName>
        <fullName evidence="2">Winged helix-turn-helix domain-containing protein</fullName>
    </recommendedName>
</protein>
<evidence type="ECO:0000313" key="1">
    <source>
        <dbReference type="EMBL" id="CAA9574708.1"/>
    </source>
</evidence>
<organism evidence="1">
    <name type="scientific">uncultured Thermomicrobiales bacterium</name>
    <dbReference type="NCBI Taxonomy" id="1645740"/>
    <lineage>
        <taxon>Bacteria</taxon>
        <taxon>Pseudomonadati</taxon>
        <taxon>Thermomicrobiota</taxon>
        <taxon>Thermomicrobia</taxon>
        <taxon>Thermomicrobiales</taxon>
        <taxon>environmental samples</taxon>
    </lineage>
</organism>
<dbReference type="PANTHER" id="PTHR30528">
    <property type="entry name" value="CYTOPLASMIC PROTEIN"/>
    <property type="match status" value="1"/>
</dbReference>
<accession>A0A6J4VBG6</accession>
<dbReference type="AlphaFoldDB" id="A0A6J4VBG6"/>
<dbReference type="PANTHER" id="PTHR30528:SF0">
    <property type="entry name" value="CYTOPLASMIC PROTEIN"/>
    <property type="match status" value="1"/>
</dbReference>
<dbReference type="InterPro" id="IPR009351">
    <property type="entry name" value="AlkZ-like"/>
</dbReference>
<dbReference type="Pfam" id="PF06224">
    <property type="entry name" value="AlkZ-like"/>
    <property type="match status" value="1"/>
</dbReference>
<name>A0A6J4VBG6_9BACT</name>
<proteinExistence type="predicted"/>
<reference evidence="1" key="1">
    <citation type="submission" date="2020-02" db="EMBL/GenBank/DDBJ databases">
        <authorList>
            <person name="Meier V. D."/>
        </authorList>
    </citation>
    <scope>NUCLEOTIDE SEQUENCE</scope>
    <source>
        <strain evidence="1">AVDCRST_MAG88</strain>
    </source>
</reference>
<gene>
    <name evidence="1" type="ORF">AVDCRST_MAG88-2706</name>
</gene>